<evidence type="ECO:0000256" key="3">
    <source>
        <dbReference type="ARBA" id="ARBA00022475"/>
    </source>
</evidence>
<evidence type="ECO:0000256" key="5">
    <source>
        <dbReference type="ARBA" id="ARBA00022989"/>
    </source>
</evidence>
<keyword evidence="5" id="KW-1133">Transmembrane helix</keyword>
<keyword evidence="2" id="KW-0813">Transport</keyword>
<dbReference type="Proteomes" id="UP000784294">
    <property type="component" value="Unassembled WGS sequence"/>
</dbReference>
<keyword evidence="4" id="KW-0812">Transmembrane</keyword>
<comment type="subcellular location">
    <subcellularLocation>
        <location evidence="1">Cell membrane</location>
        <topology evidence="1">Multi-pass membrane protein</topology>
    </subcellularLocation>
</comment>
<keyword evidence="3" id="KW-1003">Cell membrane</keyword>
<dbReference type="EMBL" id="CAAALY010016937">
    <property type="protein sequence ID" value="VEL13173.1"/>
    <property type="molecule type" value="Genomic_DNA"/>
</dbReference>
<comment type="caution">
    <text evidence="9">The sequence shown here is derived from an EMBL/GenBank/DDBJ whole genome shotgun (WGS) entry which is preliminary data.</text>
</comment>
<reference evidence="9" key="1">
    <citation type="submission" date="2018-11" db="EMBL/GenBank/DDBJ databases">
        <authorList>
            <consortium name="Pathogen Informatics"/>
        </authorList>
    </citation>
    <scope>NUCLEOTIDE SEQUENCE</scope>
</reference>
<keyword evidence="10" id="KW-1185">Reference proteome</keyword>
<evidence type="ECO:0000256" key="4">
    <source>
        <dbReference type="ARBA" id="ARBA00022692"/>
    </source>
</evidence>
<proteinExistence type="predicted"/>
<keyword evidence="6" id="KW-0406">Ion transport</keyword>
<dbReference type="GO" id="GO:0005886">
    <property type="term" value="C:plasma membrane"/>
    <property type="evidence" value="ECO:0007669"/>
    <property type="project" value="UniProtKB-SubCell"/>
</dbReference>
<evidence type="ECO:0000256" key="2">
    <source>
        <dbReference type="ARBA" id="ARBA00022448"/>
    </source>
</evidence>
<evidence type="ECO:0000313" key="9">
    <source>
        <dbReference type="EMBL" id="VEL13173.1"/>
    </source>
</evidence>
<sequence length="116" mass="12996">MATFADKIVKDFVFVGGTNYQNNFLAEDFADRMSSTYTSAILLAICAVHITRVYFFSSIDCLLPSSATPEAAYRAYSDNICWAIGTVPVLANESLPRTKEDWEELYNKRGIGRHLV</sequence>
<gene>
    <name evidence="9" type="ORF">PXEA_LOCUS6613</name>
</gene>
<accession>A0A448WJG5</accession>
<keyword evidence="7" id="KW-0472">Membrane</keyword>
<evidence type="ECO:0000256" key="7">
    <source>
        <dbReference type="ARBA" id="ARBA00023136"/>
    </source>
</evidence>
<organism evidence="9 10">
    <name type="scientific">Protopolystoma xenopodis</name>
    <dbReference type="NCBI Taxonomy" id="117903"/>
    <lineage>
        <taxon>Eukaryota</taxon>
        <taxon>Metazoa</taxon>
        <taxon>Spiralia</taxon>
        <taxon>Lophotrochozoa</taxon>
        <taxon>Platyhelminthes</taxon>
        <taxon>Monogenea</taxon>
        <taxon>Polyopisthocotylea</taxon>
        <taxon>Polystomatidea</taxon>
        <taxon>Polystomatidae</taxon>
        <taxon>Protopolystoma</taxon>
    </lineage>
</organism>
<dbReference type="GO" id="GO:0034220">
    <property type="term" value="P:monoatomic ion transmembrane transport"/>
    <property type="evidence" value="ECO:0007669"/>
    <property type="project" value="UniProtKB-KW"/>
</dbReference>
<dbReference type="InterPro" id="IPR000990">
    <property type="entry name" value="Innexin"/>
</dbReference>
<name>A0A448WJG5_9PLAT</name>
<protein>
    <submittedName>
        <fullName evidence="9">Uncharacterized protein</fullName>
    </submittedName>
</protein>
<evidence type="ECO:0000256" key="6">
    <source>
        <dbReference type="ARBA" id="ARBA00023065"/>
    </source>
</evidence>
<evidence type="ECO:0000313" key="10">
    <source>
        <dbReference type="Proteomes" id="UP000784294"/>
    </source>
</evidence>
<evidence type="ECO:0000256" key="8">
    <source>
        <dbReference type="ARBA" id="ARBA00023303"/>
    </source>
</evidence>
<keyword evidence="8" id="KW-0407">Ion channel</keyword>
<dbReference type="AlphaFoldDB" id="A0A448WJG5"/>
<dbReference type="Pfam" id="PF00876">
    <property type="entry name" value="Innexin"/>
    <property type="match status" value="1"/>
</dbReference>
<evidence type="ECO:0000256" key="1">
    <source>
        <dbReference type="ARBA" id="ARBA00004651"/>
    </source>
</evidence>